<dbReference type="InterPro" id="IPR029058">
    <property type="entry name" value="AB_hydrolase_fold"/>
</dbReference>
<keyword evidence="9" id="KW-1185">Reference proteome</keyword>
<name>A0A0C3QLT4_9AGAM</name>
<proteinExistence type="inferred from homology"/>
<comment type="catalytic activity">
    <reaction evidence="7">
        <text>S-formylglutathione + H2O = formate + glutathione + H(+)</text>
        <dbReference type="Rhea" id="RHEA:14961"/>
        <dbReference type="ChEBI" id="CHEBI:15377"/>
        <dbReference type="ChEBI" id="CHEBI:15378"/>
        <dbReference type="ChEBI" id="CHEBI:15740"/>
        <dbReference type="ChEBI" id="CHEBI:57688"/>
        <dbReference type="ChEBI" id="CHEBI:57925"/>
        <dbReference type="EC" id="3.1.2.12"/>
    </reaction>
</comment>
<evidence type="ECO:0000256" key="6">
    <source>
        <dbReference type="PIRSR" id="PIRSR614186-1"/>
    </source>
</evidence>
<comment type="function">
    <text evidence="7">Serine hydrolase involved in the detoxification of formaldehyde.</text>
</comment>
<sequence length="292" mass="32216">MPLNVEKISSNRAFGGEFNKYKFNSPVLGGTTTQFNVFIPAQASEKLSPVLYYFAGLTCNEDTGAWKGGFIRDAAEEGIALVFPDTSPRGAGVEGEDESWDFGSAAGFYINATNSKWSKQYNMYDHIVKELPEAIKELGIALDLSRSSLMGHSMGGHGALSIYLKNLDKFRSASAFSAIFNPSNPECQWGRKAFSGYLNGGQEEGKSSDATELIRTVKGQKVAILADYGDADKFYQEKQLLPENFVAAAKEAGFDESQVQVRSRPGYDHSYYFISTFAPAHIKFHAQHLREY</sequence>
<feature type="active site" description="Charge relay system" evidence="6">
    <location>
        <position position="153"/>
    </location>
</feature>
<protein>
    <recommendedName>
        <fullName evidence="3 7">S-formylglutathione hydrolase</fullName>
        <ecNumber evidence="2 7">3.1.2.12</ecNumber>
    </recommendedName>
</protein>
<evidence type="ECO:0000256" key="4">
    <source>
        <dbReference type="ARBA" id="ARBA00022487"/>
    </source>
</evidence>
<evidence type="ECO:0000313" key="9">
    <source>
        <dbReference type="Proteomes" id="UP000054248"/>
    </source>
</evidence>
<comment type="similarity">
    <text evidence="1 7">Belongs to the esterase D family.</text>
</comment>
<gene>
    <name evidence="8" type="ORF">M407DRAFT_240924</name>
</gene>
<reference evidence="8 9" key="1">
    <citation type="submission" date="2014-04" db="EMBL/GenBank/DDBJ databases">
        <authorList>
            <consortium name="DOE Joint Genome Institute"/>
            <person name="Kuo A."/>
            <person name="Girlanda M."/>
            <person name="Perotto S."/>
            <person name="Kohler A."/>
            <person name="Nagy L.G."/>
            <person name="Floudas D."/>
            <person name="Copeland A."/>
            <person name="Barry K.W."/>
            <person name="Cichocki N."/>
            <person name="Veneault-Fourrey C."/>
            <person name="LaButti K."/>
            <person name="Lindquist E.A."/>
            <person name="Lipzen A."/>
            <person name="Lundell T."/>
            <person name="Morin E."/>
            <person name="Murat C."/>
            <person name="Sun H."/>
            <person name="Tunlid A."/>
            <person name="Henrissat B."/>
            <person name="Grigoriev I.V."/>
            <person name="Hibbett D.S."/>
            <person name="Martin F."/>
            <person name="Nordberg H.P."/>
            <person name="Cantor M.N."/>
            <person name="Hua S.X."/>
        </authorList>
    </citation>
    <scope>NUCLEOTIDE SEQUENCE [LARGE SCALE GENOMIC DNA]</scope>
    <source>
        <strain evidence="8 9">MUT 4182</strain>
    </source>
</reference>
<keyword evidence="5 7" id="KW-0378">Hydrolase</keyword>
<comment type="subcellular location">
    <subcellularLocation>
        <location evidence="7">Cytoplasm</location>
    </subcellularLocation>
</comment>
<dbReference type="PANTHER" id="PTHR10061">
    <property type="entry name" value="S-FORMYLGLUTATHIONE HYDROLASE"/>
    <property type="match status" value="1"/>
</dbReference>
<dbReference type="InterPro" id="IPR000801">
    <property type="entry name" value="Esterase-like"/>
</dbReference>
<dbReference type="Pfam" id="PF00756">
    <property type="entry name" value="Esterase"/>
    <property type="match status" value="1"/>
</dbReference>
<dbReference type="InterPro" id="IPR014186">
    <property type="entry name" value="S-formylglutathione_hydrol"/>
</dbReference>
<dbReference type="AlphaFoldDB" id="A0A0C3QLT4"/>
<evidence type="ECO:0000256" key="1">
    <source>
        <dbReference type="ARBA" id="ARBA00005622"/>
    </source>
</evidence>
<evidence type="ECO:0000256" key="2">
    <source>
        <dbReference type="ARBA" id="ARBA00012479"/>
    </source>
</evidence>
<dbReference type="GO" id="GO:0052689">
    <property type="term" value="F:carboxylic ester hydrolase activity"/>
    <property type="evidence" value="ECO:0007669"/>
    <property type="project" value="UniProtKB-KW"/>
</dbReference>
<dbReference type="GO" id="GO:0018738">
    <property type="term" value="F:S-formylglutathione hydrolase activity"/>
    <property type="evidence" value="ECO:0007669"/>
    <property type="project" value="UniProtKB-EC"/>
</dbReference>
<dbReference type="GO" id="GO:0005829">
    <property type="term" value="C:cytosol"/>
    <property type="evidence" value="ECO:0007669"/>
    <property type="project" value="TreeGrafter"/>
</dbReference>
<dbReference type="Gene3D" id="3.40.50.1820">
    <property type="entry name" value="alpha/beta hydrolase"/>
    <property type="match status" value="1"/>
</dbReference>
<keyword evidence="4 7" id="KW-0719">Serine esterase</keyword>
<reference evidence="9" key="2">
    <citation type="submission" date="2015-01" db="EMBL/GenBank/DDBJ databases">
        <title>Evolutionary Origins and Diversification of the Mycorrhizal Mutualists.</title>
        <authorList>
            <consortium name="DOE Joint Genome Institute"/>
            <consortium name="Mycorrhizal Genomics Consortium"/>
            <person name="Kohler A."/>
            <person name="Kuo A."/>
            <person name="Nagy L.G."/>
            <person name="Floudas D."/>
            <person name="Copeland A."/>
            <person name="Barry K.W."/>
            <person name="Cichocki N."/>
            <person name="Veneault-Fourrey C."/>
            <person name="LaButti K."/>
            <person name="Lindquist E.A."/>
            <person name="Lipzen A."/>
            <person name="Lundell T."/>
            <person name="Morin E."/>
            <person name="Murat C."/>
            <person name="Riley R."/>
            <person name="Ohm R."/>
            <person name="Sun H."/>
            <person name="Tunlid A."/>
            <person name="Henrissat B."/>
            <person name="Grigoriev I.V."/>
            <person name="Hibbett D.S."/>
            <person name="Martin F."/>
        </authorList>
    </citation>
    <scope>NUCLEOTIDE SEQUENCE [LARGE SCALE GENOMIC DNA]</scope>
    <source>
        <strain evidence="9">MUT 4182</strain>
    </source>
</reference>
<organism evidence="8 9">
    <name type="scientific">Tulasnella calospora MUT 4182</name>
    <dbReference type="NCBI Taxonomy" id="1051891"/>
    <lineage>
        <taxon>Eukaryota</taxon>
        <taxon>Fungi</taxon>
        <taxon>Dikarya</taxon>
        <taxon>Basidiomycota</taxon>
        <taxon>Agaricomycotina</taxon>
        <taxon>Agaricomycetes</taxon>
        <taxon>Cantharellales</taxon>
        <taxon>Tulasnellaceae</taxon>
        <taxon>Tulasnella</taxon>
    </lineage>
</organism>
<keyword evidence="7" id="KW-0963">Cytoplasm</keyword>
<evidence type="ECO:0000256" key="7">
    <source>
        <dbReference type="RuleBase" id="RU363068"/>
    </source>
</evidence>
<dbReference type="EMBL" id="KN822946">
    <property type="protein sequence ID" value="KIO33775.1"/>
    <property type="molecule type" value="Genomic_DNA"/>
</dbReference>
<accession>A0A0C3QLT4</accession>
<dbReference type="NCBIfam" id="TIGR02821">
    <property type="entry name" value="fghA_ester_D"/>
    <property type="match status" value="1"/>
</dbReference>
<dbReference type="SUPFAM" id="SSF53474">
    <property type="entry name" value="alpha/beta-Hydrolases"/>
    <property type="match status" value="1"/>
</dbReference>
<evidence type="ECO:0000256" key="5">
    <source>
        <dbReference type="ARBA" id="ARBA00022801"/>
    </source>
</evidence>
<dbReference type="EC" id="3.1.2.12" evidence="2 7"/>
<dbReference type="Proteomes" id="UP000054248">
    <property type="component" value="Unassembled WGS sequence"/>
</dbReference>
<dbReference type="GO" id="GO:0046294">
    <property type="term" value="P:formaldehyde catabolic process"/>
    <property type="evidence" value="ECO:0007669"/>
    <property type="project" value="InterPro"/>
</dbReference>
<dbReference type="HOGENOM" id="CLU_056472_0_1_1"/>
<dbReference type="STRING" id="1051891.A0A0C3QLT4"/>
<evidence type="ECO:0000256" key="3">
    <source>
        <dbReference type="ARBA" id="ARBA00016774"/>
    </source>
</evidence>
<dbReference type="OrthoDB" id="420518at2759"/>
<evidence type="ECO:0000313" key="8">
    <source>
        <dbReference type="EMBL" id="KIO33775.1"/>
    </source>
</evidence>
<feature type="active site" description="Charge relay system" evidence="6">
    <location>
        <position position="269"/>
    </location>
</feature>
<dbReference type="PANTHER" id="PTHR10061:SF0">
    <property type="entry name" value="S-FORMYLGLUTATHIONE HYDROLASE"/>
    <property type="match status" value="1"/>
</dbReference>
<feature type="active site" description="Charge relay system" evidence="6">
    <location>
        <position position="232"/>
    </location>
</feature>